<dbReference type="STRING" id="2004952.A0A2C5Y0Q1"/>
<keyword evidence="6" id="KW-1133">Transmembrane helix</keyword>
<feature type="transmembrane region" description="Helical" evidence="6">
    <location>
        <begin position="31"/>
        <end position="49"/>
    </location>
</feature>
<dbReference type="OrthoDB" id="4870611at2759"/>
<dbReference type="EMBL" id="NJES01001546">
    <property type="protein sequence ID" value="PHH62267.1"/>
    <property type="molecule type" value="Genomic_DNA"/>
</dbReference>
<dbReference type="Gene3D" id="3.40.50.300">
    <property type="entry name" value="P-loop containing nucleotide triphosphate hydrolases"/>
    <property type="match status" value="2"/>
</dbReference>
<gene>
    <name evidence="9" type="ORF">CDD80_1369</name>
</gene>
<dbReference type="InterPro" id="IPR041677">
    <property type="entry name" value="DNA2/NAM7_AAA_11"/>
</dbReference>
<organism evidence="9 10">
    <name type="scientific">Ophiocordyceps camponoti-rufipedis</name>
    <dbReference type="NCBI Taxonomy" id="2004952"/>
    <lineage>
        <taxon>Eukaryota</taxon>
        <taxon>Fungi</taxon>
        <taxon>Dikarya</taxon>
        <taxon>Ascomycota</taxon>
        <taxon>Pezizomycotina</taxon>
        <taxon>Sordariomycetes</taxon>
        <taxon>Hypocreomycetidae</taxon>
        <taxon>Hypocreales</taxon>
        <taxon>Ophiocordycipitaceae</taxon>
        <taxon>Ophiocordyceps</taxon>
    </lineage>
</organism>
<dbReference type="InterPro" id="IPR041679">
    <property type="entry name" value="DNA2/NAM7-like_C"/>
</dbReference>
<evidence type="ECO:0000256" key="1">
    <source>
        <dbReference type="ARBA" id="ARBA00007913"/>
    </source>
</evidence>
<feature type="domain" description="DNA2/NAM7 helicase-like C-terminal" evidence="8">
    <location>
        <begin position="117"/>
        <end position="324"/>
    </location>
</feature>
<evidence type="ECO:0000256" key="2">
    <source>
        <dbReference type="ARBA" id="ARBA00022741"/>
    </source>
</evidence>
<sequence length="326" mass="35732">MFRTEVSEYANSPANFDGDRLGKLKVMGQKLLGEVLSFAAVIIATPVALGQAATRLNFDTDLVIVDEAARMSEAQALISKAHFDNAVHIFLGDPRQFCPVSQLAASQHPNVWSRQRQRSILHRAVQNGQVDGNLRLSYRCRGRIAEWAANSVYGSSMEIVHQQDELTEAMRTFLGGLTSPSAESPITFRANCAWLAFSGSSDQSFGTSFGNTMQARFVVQVAKQAFLEGPVIDVNKWEPGQPLDQAQMGTVLILCGYAQQKALYERLVEEIPPSQIPPGRLSVRTIDDSQSHQATVVILDLVRTGKCGFLDDQARLVVATTRAQGH</sequence>
<keyword evidence="6" id="KW-0472">Membrane</keyword>
<keyword evidence="2" id="KW-0547">Nucleotide-binding</keyword>
<protein>
    <submittedName>
        <fullName evidence="9">Uncharacterized protein</fullName>
    </submittedName>
</protein>
<comment type="similarity">
    <text evidence="1">Belongs to the DNA2/NAM7 helicase family.</text>
</comment>
<keyword evidence="3" id="KW-0378">Hydrolase</keyword>
<dbReference type="Pfam" id="PF13087">
    <property type="entry name" value="AAA_12"/>
    <property type="match status" value="1"/>
</dbReference>
<evidence type="ECO:0000256" key="4">
    <source>
        <dbReference type="ARBA" id="ARBA00022806"/>
    </source>
</evidence>
<dbReference type="SUPFAM" id="SSF52540">
    <property type="entry name" value="P-loop containing nucleoside triphosphate hydrolases"/>
    <property type="match status" value="1"/>
</dbReference>
<dbReference type="GO" id="GO:0016787">
    <property type="term" value="F:hydrolase activity"/>
    <property type="evidence" value="ECO:0007669"/>
    <property type="project" value="UniProtKB-KW"/>
</dbReference>
<proteinExistence type="inferred from homology"/>
<dbReference type="PANTHER" id="PTHR43788">
    <property type="entry name" value="DNA2/NAM7 HELICASE FAMILY MEMBER"/>
    <property type="match status" value="1"/>
</dbReference>
<feature type="domain" description="DNA2/NAM7 helicase helicase" evidence="7">
    <location>
        <begin position="28"/>
        <end position="100"/>
    </location>
</feature>
<dbReference type="PANTHER" id="PTHR43788:SF8">
    <property type="entry name" value="DNA-BINDING PROTEIN SMUBP-2"/>
    <property type="match status" value="1"/>
</dbReference>
<dbReference type="InterPro" id="IPR050534">
    <property type="entry name" value="Coronavir_polyprotein_1ab"/>
</dbReference>
<evidence type="ECO:0000313" key="9">
    <source>
        <dbReference type="EMBL" id="PHH62267.1"/>
    </source>
</evidence>
<comment type="caution">
    <text evidence="9">The sequence shown here is derived from an EMBL/GenBank/DDBJ whole genome shotgun (WGS) entry which is preliminary data.</text>
</comment>
<dbReference type="GO" id="GO:0043139">
    <property type="term" value="F:5'-3' DNA helicase activity"/>
    <property type="evidence" value="ECO:0007669"/>
    <property type="project" value="TreeGrafter"/>
</dbReference>
<reference evidence="9 10" key="1">
    <citation type="submission" date="2017-06" db="EMBL/GenBank/DDBJ databases">
        <title>Ant-infecting Ophiocordyceps genomes reveal a high diversity of potential behavioral manipulation genes and a possible major role for enterotoxins.</title>
        <authorList>
            <person name="De Bekker C."/>
            <person name="Evans H.C."/>
            <person name="Brachmann A."/>
            <person name="Hughes D.P."/>
        </authorList>
    </citation>
    <scope>NUCLEOTIDE SEQUENCE [LARGE SCALE GENOMIC DNA]</scope>
    <source>
        <strain evidence="9 10">Map16</strain>
    </source>
</reference>
<evidence type="ECO:0000259" key="7">
    <source>
        <dbReference type="Pfam" id="PF13086"/>
    </source>
</evidence>
<dbReference type="Pfam" id="PF13086">
    <property type="entry name" value="AAA_11"/>
    <property type="match status" value="1"/>
</dbReference>
<dbReference type="GO" id="GO:0005524">
    <property type="term" value="F:ATP binding"/>
    <property type="evidence" value="ECO:0007669"/>
    <property type="project" value="UniProtKB-KW"/>
</dbReference>
<evidence type="ECO:0000256" key="5">
    <source>
        <dbReference type="ARBA" id="ARBA00022840"/>
    </source>
</evidence>
<evidence type="ECO:0000256" key="3">
    <source>
        <dbReference type="ARBA" id="ARBA00022801"/>
    </source>
</evidence>
<keyword evidence="5" id="KW-0067">ATP-binding</keyword>
<evidence type="ECO:0000313" key="10">
    <source>
        <dbReference type="Proteomes" id="UP000226431"/>
    </source>
</evidence>
<keyword evidence="10" id="KW-1185">Reference proteome</keyword>
<accession>A0A2C5Y0Q1</accession>
<keyword evidence="6" id="KW-0812">Transmembrane</keyword>
<dbReference type="InterPro" id="IPR027417">
    <property type="entry name" value="P-loop_NTPase"/>
</dbReference>
<dbReference type="Proteomes" id="UP000226431">
    <property type="component" value="Unassembled WGS sequence"/>
</dbReference>
<name>A0A2C5Y0Q1_9HYPO</name>
<dbReference type="AlphaFoldDB" id="A0A2C5Y0Q1"/>
<evidence type="ECO:0000256" key="6">
    <source>
        <dbReference type="SAM" id="Phobius"/>
    </source>
</evidence>
<keyword evidence="4" id="KW-0347">Helicase</keyword>
<evidence type="ECO:0000259" key="8">
    <source>
        <dbReference type="Pfam" id="PF13087"/>
    </source>
</evidence>